<protein>
    <submittedName>
        <fullName evidence="2">Uncharacterized protein</fullName>
    </submittedName>
</protein>
<dbReference type="AlphaFoldDB" id="A0A0A9HC78"/>
<dbReference type="EMBL" id="GBRH01167393">
    <property type="protein sequence ID" value="JAE30503.1"/>
    <property type="molecule type" value="Transcribed_RNA"/>
</dbReference>
<evidence type="ECO:0000256" key="1">
    <source>
        <dbReference type="SAM" id="MobiDB-lite"/>
    </source>
</evidence>
<name>A0A0A9HC78_ARUDO</name>
<organism evidence="2">
    <name type="scientific">Arundo donax</name>
    <name type="common">Giant reed</name>
    <name type="synonym">Donax arundinaceus</name>
    <dbReference type="NCBI Taxonomy" id="35708"/>
    <lineage>
        <taxon>Eukaryota</taxon>
        <taxon>Viridiplantae</taxon>
        <taxon>Streptophyta</taxon>
        <taxon>Embryophyta</taxon>
        <taxon>Tracheophyta</taxon>
        <taxon>Spermatophyta</taxon>
        <taxon>Magnoliopsida</taxon>
        <taxon>Liliopsida</taxon>
        <taxon>Poales</taxon>
        <taxon>Poaceae</taxon>
        <taxon>PACMAD clade</taxon>
        <taxon>Arundinoideae</taxon>
        <taxon>Arundineae</taxon>
        <taxon>Arundo</taxon>
    </lineage>
</organism>
<reference evidence="2" key="2">
    <citation type="journal article" date="2015" name="Data Brief">
        <title>Shoot transcriptome of the giant reed, Arundo donax.</title>
        <authorList>
            <person name="Barrero R.A."/>
            <person name="Guerrero F.D."/>
            <person name="Moolhuijzen P."/>
            <person name="Goolsby J.A."/>
            <person name="Tidwell J."/>
            <person name="Bellgard S.E."/>
            <person name="Bellgard M.I."/>
        </authorList>
    </citation>
    <scope>NUCLEOTIDE SEQUENCE</scope>
    <source>
        <tissue evidence="2">Shoot tissue taken approximately 20 cm above the soil surface</tissue>
    </source>
</reference>
<accession>A0A0A9HC78</accession>
<evidence type="ECO:0000313" key="2">
    <source>
        <dbReference type="EMBL" id="JAE30503.1"/>
    </source>
</evidence>
<reference evidence="2" key="1">
    <citation type="submission" date="2014-09" db="EMBL/GenBank/DDBJ databases">
        <authorList>
            <person name="Magalhaes I.L.F."/>
            <person name="Oliveira U."/>
            <person name="Santos F.R."/>
            <person name="Vidigal T.H.D.A."/>
            <person name="Brescovit A.D."/>
            <person name="Santos A.J."/>
        </authorList>
    </citation>
    <scope>NUCLEOTIDE SEQUENCE</scope>
    <source>
        <tissue evidence="2">Shoot tissue taken approximately 20 cm above the soil surface</tissue>
    </source>
</reference>
<sequence>MGFSGTKSPRPNHGSLGQLVLIPCSSRHKRPTGLRRLQGKQLRGEGQEDQGSDELLKYSLSDGGSQLTEWSKMYDGIFGWY</sequence>
<feature type="region of interest" description="Disordered" evidence="1">
    <location>
        <begin position="30"/>
        <end position="53"/>
    </location>
</feature>
<proteinExistence type="predicted"/>